<comment type="caution">
    <text evidence="2">The sequence shown here is derived from an EMBL/GenBank/DDBJ whole genome shotgun (WGS) entry which is preliminary data.</text>
</comment>
<dbReference type="EMBL" id="JAWDGP010007980">
    <property type="protein sequence ID" value="KAK3698264.1"/>
    <property type="molecule type" value="Genomic_DNA"/>
</dbReference>
<reference evidence="2" key="1">
    <citation type="journal article" date="2023" name="G3 (Bethesda)">
        <title>A reference genome for the long-term kleptoplast-retaining sea slug Elysia crispata morphotype clarki.</title>
        <authorList>
            <person name="Eastman K.E."/>
            <person name="Pendleton A.L."/>
            <person name="Shaikh M.A."/>
            <person name="Suttiyut T."/>
            <person name="Ogas R."/>
            <person name="Tomko P."/>
            <person name="Gavelis G."/>
            <person name="Widhalm J.R."/>
            <person name="Wisecaver J.H."/>
        </authorList>
    </citation>
    <scope>NUCLEOTIDE SEQUENCE</scope>
    <source>
        <strain evidence="2">ECLA1</strain>
    </source>
</reference>
<keyword evidence="3" id="KW-1185">Reference proteome</keyword>
<accession>A0AAE0XN21</accession>
<sequence>MLLKHKHSQITAIYLSLEEKGSHIVNAELLDLLAEALIANRPVYQPRGVTKTPPTRSKISVAGGEDDGDRAANWTPPSPQGDQETTAGDRLPPGDVTRQIDTDLRWSQWTITDQRRVNHGANHFSTPDIRENKRQDWREGESAPALCLLLQAGDNH</sequence>
<evidence type="ECO:0000313" key="2">
    <source>
        <dbReference type="EMBL" id="KAK3698264.1"/>
    </source>
</evidence>
<evidence type="ECO:0000313" key="3">
    <source>
        <dbReference type="Proteomes" id="UP001283361"/>
    </source>
</evidence>
<feature type="region of interest" description="Disordered" evidence="1">
    <location>
        <begin position="45"/>
        <end position="99"/>
    </location>
</feature>
<gene>
    <name evidence="2" type="ORF">RRG08_026362</name>
</gene>
<name>A0AAE0XN21_9GAST</name>
<proteinExistence type="predicted"/>
<protein>
    <submittedName>
        <fullName evidence="2">Uncharacterized protein</fullName>
    </submittedName>
</protein>
<organism evidence="2 3">
    <name type="scientific">Elysia crispata</name>
    <name type="common">lettuce slug</name>
    <dbReference type="NCBI Taxonomy" id="231223"/>
    <lineage>
        <taxon>Eukaryota</taxon>
        <taxon>Metazoa</taxon>
        <taxon>Spiralia</taxon>
        <taxon>Lophotrochozoa</taxon>
        <taxon>Mollusca</taxon>
        <taxon>Gastropoda</taxon>
        <taxon>Heterobranchia</taxon>
        <taxon>Euthyneura</taxon>
        <taxon>Panpulmonata</taxon>
        <taxon>Sacoglossa</taxon>
        <taxon>Placobranchoidea</taxon>
        <taxon>Plakobranchidae</taxon>
        <taxon>Elysia</taxon>
    </lineage>
</organism>
<evidence type="ECO:0000256" key="1">
    <source>
        <dbReference type="SAM" id="MobiDB-lite"/>
    </source>
</evidence>
<dbReference type="Proteomes" id="UP001283361">
    <property type="component" value="Unassembled WGS sequence"/>
</dbReference>
<dbReference type="AlphaFoldDB" id="A0AAE0XN21"/>